<keyword evidence="4" id="KW-1185">Reference proteome</keyword>
<accession>A0A0K1QEE5</accession>
<dbReference type="PROSITE" id="PS51257">
    <property type="entry name" value="PROKAR_LIPOPROTEIN"/>
    <property type="match status" value="1"/>
</dbReference>
<dbReference type="STRING" id="1391654.AKJ09_10766"/>
<dbReference type="Proteomes" id="UP000064967">
    <property type="component" value="Chromosome"/>
</dbReference>
<proteinExistence type="predicted"/>
<evidence type="ECO:0000256" key="1">
    <source>
        <dbReference type="SAM" id="MobiDB-lite"/>
    </source>
</evidence>
<feature type="transmembrane region" description="Helical" evidence="2">
    <location>
        <begin position="45"/>
        <end position="65"/>
    </location>
</feature>
<organism evidence="3 4">
    <name type="scientific">Labilithrix luteola</name>
    <dbReference type="NCBI Taxonomy" id="1391654"/>
    <lineage>
        <taxon>Bacteria</taxon>
        <taxon>Pseudomonadati</taxon>
        <taxon>Myxococcota</taxon>
        <taxon>Polyangia</taxon>
        <taxon>Polyangiales</taxon>
        <taxon>Labilitrichaceae</taxon>
        <taxon>Labilithrix</taxon>
    </lineage>
</organism>
<feature type="region of interest" description="Disordered" evidence="1">
    <location>
        <begin position="165"/>
        <end position="204"/>
    </location>
</feature>
<protein>
    <submittedName>
        <fullName evidence="3">Uncharacterized protein</fullName>
    </submittedName>
</protein>
<keyword evidence="2" id="KW-0472">Membrane</keyword>
<feature type="transmembrane region" description="Helical" evidence="2">
    <location>
        <begin position="12"/>
        <end position="39"/>
    </location>
</feature>
<evidence type="ECO:0000256" key="2">
    <source>
        <dbReference type="SAM" id="Phobius"/>
    </source>
</evidence>
<keyword evidence="2" id="KW-0812">Transmembrane</keyword>
<name>A0A0K1QEE5_9BACT</name>
<evidence type="ECO:0000313" key="3">
    <source>
        <dbReference type="EMBL" id="AKV04103.1"/>
    </source>
</evidence>
<dbReference type="KEGG" id="llu:AKJ09_10766"/>
<keyword evidence="2" id="KW-1133">Transmembrane helix</keyword>
<dbReference type="AlphaFoldDB" id="A0A0K1QEE5"/>
<dbReference type="EMBL" id="CP012333">
    <property type="protein sequence ID" value="AKV04103.1"/>
    <property type="molecule type" value="Genomic_DNA"/>
</dbReference>
<reference evidence="3 4" key="1">
    <citation type="submission" date="2015-08" db="EMBL/GenBank/DDBJ databases">
        <authorList>
            <person name="Babu N.S."/>
            <person name="Beckwith C.J."/>
            <person name="Beseler K.G."/>
            <person name="Brison A."/>
            <person name="Carone J.V."/>
            <person name="Caskin T.P."/>
            <person name="Diamond M."/>
            <person name="Durham M.E."/>
            <person name="Foxe J.M."/>
            <person name="Go M."/>
            <person name="Henderson B.A."/>
            <person name="Jones I.B."/>
            <person name="McGettigan J.A."/>
            <person name="Micheletti S.J."/>
            <person name="Nasrallah M.E."/>
            <person name="Ortiz D."/>
            <person name="Piller C.R."/>
            <person name="Privatt S.R."/>
            <person name="Schneider S.L."/>
            <person name="Sharp S."/>
            <person name="Smith T.C."/>
            <person name="Stanton J.D."/>
            <person name="Ullery H.E."/>
            <person name="Wilson R.J."/>
            <person name="Serrano M.G."/>
            <person name="Buck G."/>
            <person name="Lee V."/>
            <person name="Wang Y."/>
            <person name="Carvalho R."/>
            <person name="Voegtly L."/>
            <person name="Shi R."/>
            <person name="Duckworth R."/>
            <person name="Johnson A."/>
            <person name="Loviza R."/>
            <person name="Walstead R."/>
            <person name="Shah Z."/>
            <person name="Kiflezghi M."/>
            <person name="Wade K."/>
            <person name="Ball S.L."/>
            <person name="Bradley K.W."/>
            <person name="Asai D.J."/>
            <person name="Bowman C.A."/>
            <person name="Russell D.A."/>
            <person name="Pope W.H."/>
            <person name="Jacobs-Sera D."/>
            <person name="Hendrix R.W."/>
            <person name="Hatfull G.F."/>
        </authorList>
    </citation>
    <scope>NUCLEOTIDE SEQUENCE [LARGE SCALE GENOMIC DNA]</scope>
    <source>
        <strain evidence="3 4">DSM 27648</strain>
    </source>
</reference>
<evidence type="ECO:0000313" key="4">
    <source>
        <dbReference type="Proteomes" id="UP000064967"/>
    </source>
</evidence>
<gene>
    <name evidence="3" type="ORF">AKJ09_10766</name>
</gene>
<sequence length="204" mass="21493">MAGQPSKVGGTVARVFGWLVLLGGLVVGFGTLAACGAIVGFASAAPYIIGIPIAVVSLIAGWFLLKSGKDLQDSGVQTEKATRMQALFALANTRGGVLTPMDAAQSLGVTPQEGDAILTSLAKEQPDYVAVDIDDNGNLLYRFLAANWHAVTSKQPPQPAYARVDMTPNARVVPNPDVRVSDRSAELEEEEASFDPAGVRRQTR</sequence>